<name>A0ABQ9FPE5_TEGGR</name>
<proteinExistence type="predicted"/>
<feature type="compositionally biased region" description="Basic and acidic residues" evidence="1">
    <location>
        <begin position="27"/>
        <end position="52"/>
    </location>
</feature>
<organism evidence="2 3">
    <name type="scientific">Tegillarca granosa</name>
    <name type="common">Malaysian cockle</name>
    <name type="synonym">Anadara granosa</name>
    <dbReference type="NCBI Taxonomy" id="220873"/>
    <lineage>
        <taxon>Eukaryota</taxon>
        <taxon>Metazoa</taxon>
        <taxon>Spiralia</taxon>
        <taxon>Lophotrochozoa</taxon>
        <taxon>Mollusca</taxon>
        <taxon>Bivalvia</taxon>
        <taxon>Autobranchia</taxon>
        <taxon>Pteriomorphia</taxon>
        <taxon>Arcoida</taxon>
        <taxon>Arcoidea</taxon>
        <taxon>Arcidae</taxon>
        <taxon>Tegillarca</taxon>
    </lineage>
</organism>
<feature type="region of interest" description="Disordered" evidence="1">
    <location>
        <begin position="1"/>
        <end position="52"/>
    </location>
</feature>
<evidence type="ECO:0000256" key="1">
    <source>
        <dbReference type="SAM" id="MobiDB-lite"/>
    </source>
</evidence>
<comment type="caution">
    <text evidence="2">The sequence shown here is derived from an EMBL/GenBank/DDBJ whole genome shotgun (WGS) entry which is preliminary data.</text>
</comment>
<dbReference type="Proteomes" id="UP001217089">
    <property type="component" value="Unassembled WGS sequence"/>
</dbReference>
<reference evidence="2 3" key="1">
    <citation type="submission" date="2022-12" db="EMBL/GenBank/DDBJ databases">
        <title>Chromosome-level genome of Tegillarca granosa.</title>
        <authorList>
            <person name="Kim J."/>
        </authorList>
    </citation>
    <scope>NUCLEOTIDE SEQUENCE [LARGE SCALE GENOMIC DNA]</scope>
    <source>
        <strain evidence="2">Teg-2019</strain>
        <tissue evidence="2">Adductor muscle</tissue>
    </source>
</reference>
<sequence>MVHFKENQVSNKENQVSNKENPGSKKVTAESKKIEREKTKKEKEAKKEEELKKKAAREEEKATALAANRVYLQQLENFALESQNTYLDMDTVTDHEDTTCSIDVCSSPVVLGTKTLESKAEFDCDIIEEIIDIPHERPTVAMKCPRGNHAKSVCTNCIALREELQECREELQQLQTMLQSRHAVNTNTDDEPKPRPGIVVSEIAQRHNMVELVPQSGVYLYPKHLREADRKENGKKRCRFLLSCFYTSAELIHAGNLTGANSKPGCNSDIIDAIIGYCLLSDKITTAADLRTAMRKQLLTFFLSEVKLYCNMLFNFCLFLADCVQKLFIKVFDFLLMSLVEDMMKQMQDLKNSNKDLMNKVKNKCDWSSRISLANQRKI</sequence>
<evidence type="ECO:0000313" key="3">
    <source>
        <dbReference type="Proteomes" id="UP001217089"/>
    </source>
</evidence>
<keyword evidence="3" id="KW-1185">Reference proteome</keyword>
<protein>
    <submittedName>
        <fullName evidence="2">Uncharacterized protein</fullName>
    </submittedName>
</protein>
<feature type="compositionally biased region" description="Polar residues" evidence="1">
    <location>
        <begin position="7"/>
        <end position="21"/>
    </location>
</feature>
<gene>
    <name evidence="2" type="ORF">KUTeg_004631</name>
</gene>
<accession>A0ABQ9FPE5</accession>
<evidence type="ECO:0000313" key="2">
    <source>
        <dbReference type="EMBL" id="KAJ8317817.1"/>
    </source>
</evidence>
<dbReference type="EMBL" id="JARBDR010000222">
    <property type="protein sequence ID" value="KAJ8317817.1"/>
    <property type="molecule type" value="Genomic_DNA"/>
</dbReference>